<dbReference type="EMBL" id="JACXZA010000001">
    <property type="protein sequence ID" value="MBD3917641.1"/>
    <property type="molecule type" value="Genomic_DNA"/>
</dbReference>
<gene>
    <name evidence="1" type="ORF">H8B09_02670</name>
</gene>
<protein>
    <recommendedName>
        <fullName evidence="3">Phage protein</fullName>
    </recommendedName>
</protein>
<dbReference type="RefSeq" id="WP_191201921.1">
    <property type="nucleotide sequence ID" value="NZ_JACXZA010000001.1"/>
</dbReference>
<sequence>MIKPCVILNGQVINIGPWDYQIKTIEISPEMFDDNGNKIDEARFQEVVSNPLPDGAVIEELDIAEDTNGGQYVIGTAPQESNLQKIDRLLHELAVARQKQDLMQLALDDLILGGVV</sequence>
<dbReference type="Proteomes" id="UP000609346">
    <property type="component" value="Unassembled WGS sequence"/>
</dbReference>
<organism evidence="1 2">
    <name type="scientific">Paenibacillus terricola</name>
    <dbReference type="NCBI Taxonomy" id="2763503"/>
    <lineage>
        <taxon>Bacteria</taxon>
        <taxon>Bacillati</taxon>
        <taxon>Bacillota</taxon>
        <taxon>Bacilli</taxon>
        <taxon>Bacillales</taxon>
        <taxon>Paenibacillaceae</taxon>
        <taxon>Paenibacillus</taxon>
    </lineage>
</organism>
<evidence type="ECO:0000313" key="1">
    <source>
        <dbReference type="EMBL" id="MBD3917641.1"/>
    </source>
</evidence>
<keyword evidence="2" id="KW-1185">Reference proteome</keyword>
<reference evidence="1 2" key="1">
    <citation type="submission" date="2020-09" db="EMBL/GenBank/DDBJ databases">
        <title>Paenibacillus sp. strain PR3 16S rRNA gene Genome sequencing and assembly.</title>
        <authorList>
            <person name="Kim J."/>
        </authorList>
    </citation>
    <scope>NUCLEOTIDE SEQUENCE [LARGE SCALE GENOMIC DNA]</scope>
    <source>
        <strain evidence="1 2">PR3</strain>
    </source>
</reference>
<name>A0ABR8MQR7_9BACL</name>
<proteinExistence type="predicted"/>
<evidence type="ECO:0008006" key="3">
    <source>
        <dbReference type="Google" id="ProtNLM"/>
    </source>
</evidence>
<comment type="caution">
    <text evidence="1">The sequence shown here is derived from an EMBL/GenBank/DDBJ whole genome shotgun (WGS) entry which is preliminary data.</text>
</comment>
<evidence type="ECO:0000313" key="2">
    <source>
        <dbReference type="Proteomes" id="UP000609346"/>
    </source>
</evidence>
<accession>A0ABR8MQR7</accession>